<dbReference type="SUPFAM" id="SSF103473">
    <property type="entry name" value="MFS general substrate transporter"/>
    <property type="match status" value="1"/>
</dbReference>
<feature type="transmembrane region" description="Helical" evidence="6">
    <location>
        <begin position="144"/>
        <end position="161"/>
    </location>
</feature>
<sequence length="533" mass="60263">MTGQEDAIASKHDSKQTSLNETTVDIAMDKKLSHNNDTDLCTDVNVSVGEVEAVLDESEFTEEEYKALLKKIDRWLLPLMFCCYGIQQTDKTATGIQAIFGLRTDLNLHGEQYNWLTTIFYITYLVGEFPSNFLLQRWPIGRCLTGYMMCWAICLICMSAVKNWSQLMALRALQGFFECTISPGFLLVIGSWYRTEEQAPRALFFQSANAFFLIVCDLIMYGIAGYVTKHGGIQPWRTISLFLGSLTIVISVAAVLILGTPKEVRWLNKRERRMAQARIVRNKAGRDTTGLKWSWPQVIEALKDPQVWFSFCNAFINNIPNGGLTSFGSILYASFGFSNMDVLLVGLPRSVISLGLFILVGQYISRVPNRRMYIMMIGCVLPFIGLLAMSLLPNEPSMKWVKWGMYILTMPFVFPIFLAWSLIPSNVAGRTKKTVVSSLTFLAYCIGNIGGSFVFKTKDAPRYVSGTIACSICFALEFSIILAWRCWYMYENKRRDKAAAASGLTKEQQEAEGRLLGEQDVTDRMNPHFRYTM</sequence>
<dbReference type="KEGG" id="pfy:PFICI_11279"/>
<dbReference type="Pfam" id="PF07690">
    <property type="entry name" value="MFS_1"/>
    <property type="match status" value="1"/>
</dbReference>
<dbReference type="InParanoid" id="W3WU78"/>
<proteinExistence type="predicted"/>
<dbReference type="Proteomes" id="UP000030651">
    <property type="component" value="Unassembled WGS sequence"/>
</dbReference>
<dbReference type="GO" id="GO:0016020">
    <property type="term" value="C:membrane"/>
    <property type="evidence" value="ECO:0007669"/>
    <property type="project" value="UniProtKB-SubCell"/>
</dbReference>
<feature type="transmembrane region" description="Helical" evidence="6">
    <location>
        <begin position="205"/>
        <end position="227"/>
    </location>
</feature>
<dbReference type="EMBL" id="KI912116">
    <property type="protein sequence ID" value="ETS77405.1"/>
    <property type="molecule type" value="Genomic_DNA"/>
</dbReference>
<keyword evidence="5 6" id="KW-0472">Membrane</keyword>
<evidence type="ECO:0000313" key="7">
    <source>
        <dbReference type="EMBL" id="ETS77405.1"/>
    </source>
</evidence>
<dbReference type="eggNOG" id="KOG2533">
    <property type="taxonomic scope" value="Eukaryota"/>
</dbReference>
<dbReference type="PANTHER" id="PTHR43791">
    <property type="entry name" value="PERMEASE-RELATED"/>
    <property type="match status" value="1"/>
</dbReference>
<evidence type="ECO:0000256" key="3">
    <source>
        <dbReference type="ARBA" id="ARBA00022692"/>
    </source>
</evidence>
<keyword evidence="8" id="KW-1185">Reference proteome</keyword>
<dbReference type="InterPro" id="IPR011701">
    <property type="entry name" value="MFS"/>
</dbReference>
<gene>
    <name evidence="7" type="ORF">PFICI_11279</name>
</gene>
<dbReference type="GO" id="GO:0022857">
    <property type="term" value="F:transmembrane transporter activity"/>
    <property type="evidence" value="ECO:0007669"/>
    <property type="project" value="InterPro"/>
</dbReference>
<dbReference type="AlphaFoldDB" id="W3WU78"/>
<protein>
    <recommendedName>
        <fullName evidence="9">Major facilitator superfamily (MFS) profile domain-containing protein</fullName>
    </recommendedName>
</protein>
<dbReference type="HOGENOM" id="CLU_001265_0_5_1"/>
<evidence type="ECO:0000256" key="4">
    <source>
        <dbReference type="ARBA" id="ARBA00022989"/>
    </source>
</evidence>
<keyword evidence="2" id="KW-0813">Transport</keyword>
<keyword evidence="4 6" id="KW-1133">Transmembrane helix</keyword>
<evidence type="ECO:0000256" key="6">
    <source>
        <dbReference type="SAM" id="Phobius"/>
    </source>
</evidence>
<feature type="transmembrane region" description="Helical" evidence="6">
    <location>
        <begin position="403"/>
        <end position="423"/>
    </location>
</feature>
<dbReference type="OrthoDB" id="6730379at2759"/>
<organism evidence="7 8">
    <name type="scientific">Pestalotiopsis fici (strain W106-1 / CGMCC3.15140)</name>
    <dbReference type="NCBI Taxonomy" id="1229662"/>
    <lineage>
        <taxon>Eukaryota</taxon>
        <taxon>Fungi</taxon>
        <taxon>Dikarya</taxon>
        <taxon>Ascomycota</taxon>
        <taxon>Pezizomycotina</taxon>
        <taxon>Sordariomycetes</taxon>
        <taxon>Xylariomycetidae</taxon>
        <taxon>Amphisphaeriales</taxon>
        <taxon>Sporocadaceae</taxon>
        <taxon>Pestalotiopsis</taxon>
    </lineage>
</organism>
<accession>W3WU78</accession>
<dbReference type="PANTHER" id="PTHR43791:SF7">
    <property type="entry name" value="MAJOR FACILITATOR SUPERFAMILY (MFS) PROFILE DOMAIN-CONTAINING PROTEIN"/>
    <property type="match status" value="1"/>
</dbReference>
<feature type="transmembrane region" description="Helical" evidence="6">
    <location>
        <begin position="435"/>
        <end position="454"/>
    </location>
</feature>
<dbReference type="RefSeq" id="XP_007838051.1">
    <property type="nucleotide sequence ID" value="XM_007839860.1"/>
</dbReference>
<keyword evidence="3 6" id="KW-0812">Transmembrane</keyword>
<evidence type="ECO:0000256" key="1">
    <source>
        <dbReference type="ARBA" id="ARBA00004141"/>
    </source>
</evidence>
<dbReference type="Gene3D" id="1.20.1250.20">
    <property type="entry name" value="MFS general substrate transporter like domains"/>
    <property type="match status" value="2"/>
</dbReference>
<feature type="transmembrane region" description="Helical" evidence="6">
    <location>
        <begin position="239"/>
        <end position="259"/>
    </location>
</feature>
<feature type="transmembrane region" description="Helical" evidence="6">
    <location>
        <begin position="342"/>
        <end position="360"/>
    </location>
</feature>
<evidence type="ECO:0000256" key="5">
    <source>
        <dbReference type="ARBA" id="ARBA00023136"/>
    </source>
</evidence>
<evidence type="ECO:0008006" key="9">
    <source>
        <dbReference type="Google" id="ProtNLM"/>
    </source>
</evidence>
<evidence type="ECO:0000256" key="2">
    <source>
        <dbReference type="ARBA" id="ARBA00022448"/>
    </source>
</evidence>
<name>W3WU78_PESFW</name>
<dbReference type="GeneID" id="19276292"/>
<dbReference type="InterPro" id="IPR036259">
    <property type="entry name" value="MFS_trans_sf"/>
</dbReference>
<reference evidence="8" key="1">
    <citation type="journal article" date="2015" name="BMC Genomics">
        <title>Genomic and transcriptomic analysis of the endophytic fungus Pestalotiopsis fici reveals its lifestyle and high potential for synthesis of natural products.</title>
        <authorList>
            <person name="Wang X."/>
            <person name="Zhang X."/>
            <person name="Liu L."/>
            <person name="Xiang M."/>
            <person name="Wang W."/>
            <person name="Sun X."/>
            <person name="Che Y."/>
            <person name="Guo L."/>
            <person name="Liu G."/>
            <person name="Guo L."/>
            <person name="Wang C."/>
            <person name="Yin W.B."/>
            <person name="Stadler M."/>
            <person name="Zhang X."/>
            <person name="Liu X."/>
        </authorList>
    </citation>
    <scope>NUCLEOTIDE SEQUENCE [LARGE SCALE GENOMIC DNA]</scope>
    <source>
        <strain evidence="8">W106-1 / CGMCC3.15140</strain>
    </source>
</reference>
<feature type="transmembrane region" description="Helical" evidence="6">
    <location>
        <begin position="466"/>
        <end position="487"/>
    </location>
</feature>
<dbReference type="OMA" id="LMIVESQ"/>
<feature type="transmembrane region" description="Helical" evidence="6">
    <location>
        <begin position="173"/>
        <end position="193"/>
    </location>
</feature>
<comment type="subcellular location">
    <subcellularLocation>
        <location evidence="1">Membrane</location>
        <topology evidence="1">Multi-pass membrane protein</topology>
    </subcellularLocation>
</comment>
<evidence type="ECO:0000313" key="8">
    <source>
        <dbReference type="Proteomes" id="UP000030651"/>
    </source>
</evidence>
<feature type="transmembrane region" description="Helical" evidence="6">
    <location>
        <begin position="372"/>
        <end position="391"/>
    </location>
</feature>